<gene>
    <name evidence="2" type="ORF">QNI19_12215</name>
</gene>
<reference evidence="2 3" key="1">
    <citation type="submission" date="2023-05" db="EMBL/GenBank/DDBJ databases">
        <authorList>
            <person name="Zhang X."/>
        </authorList>
    </citation>
    <scope>NUCLEOTIDE SEQUENCE [LARGE SCALE GENOMIC DNA]</scope>
    <source>
        <strain evidence="2 3">DM2B3-1</strain>
    </source>
</reference>
<name>A0ABT7CIY9_9BACT</name>
<proteinExistence type="predicted"/>
<evidence type="ECO:0000313" key="2">
    <source>
        <dbReference type="EMBL" id="MDJ1493698.1"/>
    </source>
</evidence>
<feature type="transmembrane region" description="Helical" evidence="1">
    <location>
        <begin position="68"/>
        <end position="86"/>
    </location>
</feature>
<dbReference type="InterPro" id="IPR025408">
    <property type="entry name" value="DUF4134"/>
</dbReference>
<protein>
    <submittedName>
        <fullName evidence="2">DUF4134 domain-containing protein</fullName>
    </submittedName>
</protein>
<dbReference type="Proteomes" id="UP001228581">
    <property type="component" value="Unassembled WGS sequence"/>
</dbReference>
<keyword evidence="1" id="KW-1133">Transmembrane helix</keyword>
<evidence type="ECO:0000256" key="1">
    <source>
        <dbReference type="SAM" id="Phobius"/>
    </source>
</evidence>
<organism evidence="2 3">
    <name type="scientific">Xanthocytophaga flava</name>
    <dbReference type="NCBI Taxonomy" id="3048013"/>
    <lineage>
        <taxon>Bacteria</taxon>
        <taxon>Pseudomonadati</taxon>
        <taxon>Bacteroidota</taxon>
        <taxon>Cytophagia</taxon>
        <taxon>Cytophagales</taxon>
        <taxon>Rhodocytophagaceae</taxon>
        <taxon>Xanthocytophaga</taxon>
    </lineage>
</organism>
<sequence length="122" mass="13391">MKTYLNFLSLLKRKTVHNNCFPFKQVTAFCITLLLTIIHFSAMAQDGLAGINEANQRVRSYFDAGTNLMYAIGAILGLIGAVKVYQKWNSGDQDTGKVAAAWFGSCVFLVVVATVIKSFFGV</sequence>
<comment type="caution">
    <text evidence="2">The sequence shown here is derived from an EMBL/GenBank/DDBJ whole genome shotgun (WGS) entry which is preliminary data.</text>
</comment>
<keyword evidence="1" id="KW-0812">Transmembrane</keyword>
<accession>A0ABT7CIY9</accession>
<keyword evidence="1" id="KW-0472">Membrane</keyword>
<evidence type="ECO:0000313" key="3">
    <source>
        <dbReference type="Proteomes" id="UP001228581"/>
    </source>
</evidence>
<keyword evidence="3" id="KW-1185">Reference proteome</keyword>
<dbReference type="EMBL" id="JASJOT010000006">
    <property type="protein sequence ID" value="MDJ1493698.1"/>
    <property type="molecule type" value="Genomic_DNA"/>
</dbReference>
<dbReference type="RefSeq" id="WP_313996164.1">
    <property type="nucleotide sequence ID" value="NZ_JASJOT010000006.1"/>
</dbReference>
<dbReference type="Pfam" id="PF13572">
    <property type="entry name" value="DUF4134"/>
    <property type="match status" value="1"/>
</dbReference>
<feature type="transmembrane region" description="Helical" evidence="1">
    <location>
        <begin position="98"/>
        <end position="120"/>
    </location>
</feature>